<evidence type="ECO:0000313" key="2">
    <source>
        <dbReference type="Proteomes" id="UP001183817"/>
    </source>
</evidence>
<organism evidence="1 2">
    <name type="scientific">Paeniglutamicibacter sulfureus</name>
    <dbReference type="NCBI Taxonomy" id="43666"/>
    <lineage>
        <taxon>Bacteria</taxon>
        <taxon>Bacillati</taxon>
        <taxon>Actinomycetota</taxon>
        <taxon>Actinomycetes</taxon>
        <taxon>Micrococcales</taxon>
        <taxon>Micrococcaceae</taxon>
        <taxon>Paeniglutamicibacter</taxon>
    </lineage>
</organism>
<sequence>MAAQILVPAAPIWVGHPSSLAQRVLERDAEISETDCQGRPILFGKVAMVAVVGNEDGAPGRPAQ</sequence>
<evidence type="ECO:0000313" key="1">
    <source>
        <dbReference type="EMBL" id="MDR7358307.1"/>
    </source>
</evidence>
<keyword evidence="2" id="KW-1185">Reference proteome</keyword>
<comment type="caution">
    <text evidence="1">The sequence shown here is derived from an EMBL/GenBank/DDBJ whole genome shotgun (WGS) entry which is preliminary data.</text>
</comment>
<gene>
    <name evidence="1" type="ORF">J2S64_001998</name>
</gene>
<dbReference type="Proteomes" id="UP001183817">
    <property type="component" value="Unassembled WGS sequence"/>
</dbReference>
<reference evidence="1 2" key="1">
    <citation type="submission" date="2023-07" db="EMBL/GenBank/DDBJ databases">
        <title>Sequencing the genomes of 1000 actinobacteria strains.</title>
        <authorList>
            <person name="Klenk H.-P."/>
        </authorList>
    </citation>
    <scope>NUCLEOTIDE SEQUENCE [LARGE SCALE GENOMIC DNA]</scope>
    <source>
        <strain evidence="1 2">DSM 20167</strain>
    </source>
</reference>
<dbReference type="RefSeq" id="WP_425566752.1">
    <property type="nucleotide sequence ID" value="NZ_BAAAWO010000001.1"/>
</dbReference>
<protein>
    <submittedName>
        <fullName evidence="1">Multimeric flavodoxin WrbA</fullName>
    </submittedName>
</protein>
<proteinExistence type="predicted"/>
<accession>A0ABU2BI38</accession>
<dbReference type="EMBL" id="JAVDYI010000001">
    <property type="protein sequence ID" value="MDR7358307.1"/>
    <property type="molecule type" value="Genomic_DNA"/>
</dbReference>
<name>A0ABU2BI38_9MICC</name>